<name>A0A918GW72_STRGD</name>
<reference evidence="2" key="1">
    <citation type="journal article" date="2014" name="Int. J. Syst. Evol. Microbiol.">
        <title>Complete genome sequence of Corynebacterium casei LMG S-19264T (=DSM 44701T), isolated from a smear-ripened cheese.</title>
        <authorList>
            <consortium name="US DOE Joint Genome Institute (JGI-PGF)"/>
            <person name="Walter F."/>
            <person name="Albersmeier A."/>
            <person name="Kalinowski J."/>
            <person name="Ruckert C."/>
        </authorList>
    </citation>
    <scope>NUCLEOTIDE SEQUENCE</scope>
    <source>
        <strain evidence="2">JCM 4234</strain>
    </source>
</reference>
<feature type="compositionally biased region" description="Basic residues" evidence="1">
    <location>
        <begin position="1"/>
        <end position="12"/>
    </location>
</feature>
<dbReference type="Proteomes" id="UP000653493">
    <property type="component" value="Unassembled WGS sequence"/>
</dbReference>
<accession>A0A918GW72</accession>
<protein>
    <submittedName>
        <fullName evidence="2">Uncharacterized protein</fullName>
    </submittedName>
</protein>
<evidence type="ECO:0000313" key="2">
    <source>
        <dbReference type="EMBL" id="GGS64098.1"/>
    </source>
</evidence>
<keyword evidence="3" id="KW-1185">Reference proteome</keyword>
<proteinExistence type="predicted"/>
<evidence type="ECO:0000313" key="3">
    <source>
        <dbReference type="Proteomes" id="UP000653493"/>
    </source>
</evidence>
<sequence length="52" mass="5791">MNNRQRNRRTSRLRQSPDWPPSRRRRAAGRTEGTTPATPPTEAPDTSSSGTA</sequence>
<reference evidence="2" key="2">
    <citation type="submission" date="2020-09" db="EMBL/GenBank/DDBJ databases">
        <authorList>
            <person name="Sun Q."/>
            <person name="Ohkuma M."/>
        </authorList>
    </citation>
    <scope>NUCLEOTIDE SEQUENCE</scope>
    <source>
        <strain evidence="2">JCM 4234</strain>
    </source>
</reference>
<feature type="compositionally biased region" description="Low complexity" evidence="1">
    <location>
        <begin position="43"/>
        <end position="52"/>
    </location>
</feature>
<feature type="region of interest" description="Disordered" evidence="1">
    <location>
        <begin position="1"/>
        <end position="52"/>
    </location>
</feature>
<gene>
    <name evidence="2" type="ORF">GCM10010238_61450</name>
</gene>
<organism evidence="2 3">
    <name type="scientific">Streptomyces griseoviridis</name>
    <dbReference type="NCBI Taxonomy" id="45398"/>
    <lineage>
        <taxon>Bacteria</taxon>
        <taxon>Bacillati</taxon>
        <taxon>Actinomycetota</taxon>
        <taxon>Actinomycetes</taxon>
        <taxon>Kitasatosporales</taxon>
        <taxon>Streptomycetaceae</taxon>
        <taxon>Streptomyces</taxon>
    </lineage>
</organism>
<evidence type="ECO:0000256" key="1">
    <source>
        <dbReference type="SAM" id="MobiDB-lite"/>
    </source>
</evidence>
<comment type="caution">
    <text evidence="2">The sequence shown here is derived from an EMBL/GenBank/DDBJ whole genome shotgun (WGS) entry which is preliminary data.</text>
</comment>
<dbReference type="EMBL" id="BMSL01000029">
    <property type="protein sequence ID" value="GGS64098.1"/>
    <property type="molecule type" value="Genomic_DNA"/>
</dbReference>
<dbReference type="AlphaFoldDB" id="A0A918GW72"/>